<keyword evidence="2 11" id="KW-0813">Transport</keyword>
<evidence type="ECO:0000313" key="16">
    <source>
        <dbReference type="EMBL" id="NIJ17806.1"/>
    </source>
</evidence>
<feature type="domain" description="TonB-dependent receptor-like beta-barrel" evidence="14">
    <location>
        <begin position="249"/>
        <end position="712"/>
    </location>
</feature>
<dbReference type="InterPro" id="IPR000531">
    <property type="entry name" value="Beta-barrel_TonB"/>
</dbReference>
<accession>A0A846MHT2</accession>
<keyword evidence="5 11" id="KW-0812">Transmembrane</keyword>
<evidence type="ECO:0000256" key="2">
    <source>
        <dbReference type="ARBA" id="ARBA00022448"/>
    </source>
</evidence>
<feature type="signal peptide" evidence="13">
    <location>
        <begin position="1"/>
        <end position="23"/>
    </location>
</feature>
<organism evidence="16 17">
    <name type="scientific">Sphingobium vermicomposti</name>
    <dbReference type="NCBI Taxonomy" id="529005"/>
    <lineage>
        <taxon>Bacteria</taxon>
        <taxon>Pseudomonadati</taxon>
        <taxon>Pseudomonadota</taxon>
        <taxon>Alphaproteobacteria</taxon>
        <taxon>Sphingomonadales</taxon>
        <taxon>Sphingomonadaceae</taxon>
        <taxon>Sphingobium</taxon>
    </lineage>
</organism>
<dbReference type="InterPro" id="IPR036942">
    <property type="entry name" value="Beta-barrel_TonB_sf"/>
</dbReference>
<gene>
    <name evidence="16" type="ORF">FHS54_002806</name>
</gene>
<evidence type="ECO:0000256" key="4">
    <source>
        <dbReference type="ARBA" id="ARBA00022496"/>
    </source>
</evidence>
<sequence>MKKKAFGYSTMLFATVASAPLLAQTATPPQDNEAQARPTAGLEEIIVTAQRRSQNLQDVPVAVTAFTGEALENKGIFRVSDIQQADSSLFVSQMSGVIIPFLRGVGNPGASTPGNEASVPVYIDDVYYSRLASAYLELANIERVEVLKGPQGTLFGRNSTGGLMQVFTRDPGETTDLSATLGYANYDTVSGKLYAATPLGENVSAGISLAGLNQGDGWGKNLFTGKDTYRRKFYNIRSKIVFEPTDTTKIRLSGFYTYQRQNQGNAVSIYPGTTRGYPLGSPLQGTQYFDPPGFYDINANTEIFHRLRGWGGALKIDQELGFADFVSITSFRKAKEFLNYEGDHTELNWLAFPINIRDRQITQEFQLKSQPSSDISWILGLFYINSRTNVDVAINGDALTLNGLVSQNLNSVQKIESWAPFAQATFPVVDDKTNITLGLRYTKDRVEGQGRQSITPLVGPDFPAAPDYNETFNFDKWTYKVSLDHNFTDDIMAYATWSRGYKSGTFNTIPVAAAPTRPETVTSYEAGLKMMLFDRRVRANFAVFRNDIKDPQVQLVQLVDTPAGPTPLVAFANAKKARTKGVEFDSTILVTDQLRLDLSGQYLWAKFLDFDNAPFNVPIFTSPWGVTLATGDASGNRLSQTPKWKLNAGFNYDVPTSVGQFTFAGQMSYRSSLKWDPDNILTEPKLTLFNASITFKPEFNDKLTFRLWGANLSNEKYFNNEIPQTDTPAGDLGGVGDPRTYGIEVRFDL</sequence>
<evidence type="ECO:0000256" key="8">
    <source>
        <dbReference type="ARBA" id="ARBA00023077"/>
    </source>
</evidence>
<proteinExistence type="inferred from homology"/>
<keyword evidence="9 11" id="KW-0472">Membrane</keyword>
<feature type="domain" description="TonB-dependent receptor plug" evidence="15">
    <location>
        <begin position="56"/>
        <end position="162"/>
    </location>
</feature>
<keyword evidence="17" id="KW-1185">Reference proteome</keyword>
<evidence type="ECO:0000256" key="5">
    <source>
        <dbReference type="ARBA" id="ARBA00022692"/>
    </source>
</evidence>
<evidence type="ECO:0000256" key="13">
    <source>
        <dbReference type="SAM" id="SignalP"/>
    </source>
</evidence>
<evidence type="ECO:0000256" key="9">
    <source>
        <dbReference type="ARBA" id="ARBA00023136"/>
    </source>
</evidence>
<keyword evidence="3 11" id="KW-1134">Transmembrane beta strand</keyword>
<evidence type="ECO:0000256" key="3">
    <source>
        <dbReference type="ARBA" id="ARBA00022452"/>
    </source>
</evidence>
<protein>
    <submittedName>
        <fullName evidence="16">Iron complex outermembrane receptor protein</fullName>
    </submittedName>
</protein>
<evidence type="ECO:0000259" key="15">
    <source>
        <dbReference type="Pfam" id="PF07715"/>
    </source>
</evidence>
<dbReference type="EMBL" id="JAASQR010000004">
    <property type="protein sequence ID" value="NIJ17806.1"/>
    <property type="molecule type" value="Genomic_DNA"/>
</dbReference>
<reference evidence="16 17" key="1">
    <citation type="submission" date="2020-03" db="EMBL/GenBank/DDBJ databases">
        <title>Genomic Encyclopedia of Type Strains, Phase IV (KMG-IV): sequencing the most valuable type-strain genomes for metagenomic binning, comparative biology and taxonomic classification.</title>
        <authorList>
            <person name="Goeker M."/>
        </authorList>
    </citation>
    <scope>NUCLEOTIDE SEQUENCE [LARGE SCALE GENOMIC DNA]</scope>
    <source>
        <strain evidence="16 17">DSM 21299</strain>
    </source>
</reference>
<dbReference type="RefSeq" id="WP_167304605.1">
    <property type="nucleotide sequence ID" value="NZ_JAASQR010000004.1"/>
</dbReference>
<dbReference type="Pfam" id="PF00593">
    <property type="entry name" value="TonB_dep_Rec_b-barrel"/>
    <property type="match status" value="1"/>
</dbReference>
<dbReference type="Proteomes" id="UP000576821">
    <property type="component" value="Unassembled WGS sequence"/>
</dbReference>
<name>A0A846MHT2_9SPHN</name>
<evidence type="ECO:0000256" key="10">
    <source>
        <dbReference type="ARBA" id="ARBA00023237"/>
    </source>
</evidence>
<comment type="similarity">
    <text evidence="11 12">Belongs to the TonB-dependent receptor family.</text>
</comment>
<evidence type="ECO:0000256" key="7">
    <source>
        <dbReference type="ARBA" id="ARBA00023065"/>
    </source>
</evidence>
<keyword evidence="8 12" id="KW-0798">TonB box</keyword>
<dbReference type="InterPro" id="IPR039426">
    <property type="entry name" value="TonB-dep_rcpt-like"/>
</dbReference>
<evidence type="ECO:0000256" key="1">
    <source>
        <dbReference type="ARBA" id="ARBA00004571"/>
    </source>
</evidence>
<keyword evidence="13" id="KW-0732">Signal</keyword>
<feature type="chain" id="PRO_5032687559" evidence="13">
    <location>
        <begin position="24"/>
        <end position="749"/>
    </location>
</feature>
<dbReference type="PANTHER" id="PTHR32552:SF81">
    <property type="entry name" value="TONB-DEPENDENT OUTER MEMBRANE RECEPTOR"/>
    <property type="match status" value="1"/>
</dbReference>
<dbReference type="Gene3D" id="2.40.170.20">
    <property type="entry name" value="TonB-dependent receptor, beta-barrel domain"/>
    <property type="match status" value="1"/>
</dbReference>
<dbReference type="GO" id="GO:0009279">
    <property type="term" value="C:cell outer membrane"/>
    <property type="evidence" value="ECO:0007669"/>
    <property type="project" value="UniProtKB-SubCell"/>
</dbReference>
<dbReference type="PROSITE" id="PS52016">
    <property type="entry name" value="TONB_DEPENDENT_REC_3"/>
    <property type="match status" value="1"/>
</dbReference>
<dbReference type="AlphaFoldDB" id="A0A846MHT2"/>
<dbReference type="CDD" id="cd01347">
    <property type="entry name" value="ligand_gated_channel"/>
    <property type="match status" value="1"/>
</dbReference>
<dbReference type="GO" id="GO:0006826">
    <property type="term" value="P:iron ion transport"/>
    <property type="evidence" value="ECO:0007669"/>
    <property type="project" value="UniProtKB-KW"/>
</dbReference>
<dbReference type="SUPFAM" id="SSF56935">
    <property type="entry name" value="Porins"/>
    <property type="match status" value="1"/>
</dbReference>
<keyword evidence="16" id="KW-0675">Receptor</keyword>
<comment type="subcellular location">
    <subcellularLocation>
        <location evidence="1 11">Cell outer membrane</location>
        <topology evidence="1 11">Multi-pass membrane protein</topology>
    </subcellularLocation>
</comment>
<keyword evidence="7" id="KW-0406">Ion transport</keyword>
<keyword evidence="4" id="KW-0410">Iron transport</keyword>
<dbReference type="InterPro" id="IPR012910">
    <property type="entry name" value="Plug_dom"/>
</dbReference>
<dbReference type="PANTHER" id="PTHR32552">
    <property type="entry name" value="FERRICHROME IRON RECEPTOR-RELATED"/>
    <property type="match status" value="1"/>
</dbReference>
<evidence type="ECO:0000256" key="11">
    <source>
        <dbReference type="PROSITE-ProRule" id="PRU01360"/>
    </source>
</evidence>
<keyword evidence="6" id="KW-0408">Iron</keyword>
<comment type="caution">
    <text evidence="16">The sequence shown here is derived from an EMBL/GenBank/DDBJ whole genome shotgun (WGS) entry which is preliminary data.</text>
</comment>
<evidence type="ECO:0000259" key="14">
    <source>
        <dbReference type="Pfam" id="PF00593"/>
    </source>
</evidence>
<evidence type="ECO:0000313" key="17">
    <source>
        <dbReference type="Proteomes" id="UP000576821"/>
    </source>
</evidence>
<evidence type="ECO:0000256" key="6">
    <source>
        <dbReference type="ARBA" id="ARBA00023004"/>
    </source>
</evidence>
<evidence type="ECO:0000256" key="12">
    <source>
        <dbReference type="RuleBase" id="RU003357"/>
    </source>
</evidence>
<dbReference type="Pfam" id="PF07715">
    <property type="entry name" value="Plug"/>
    <property type="match status" value="1"/>
</dbReference>
<keyword evidence="10 11" id="KW-0998">Cell outer membrane</keyword>